<feature type="transmembrane region" description="Helical" evidence="2">
    <location>
        <begin position="269"/>
        <end position="298"/>
    </location>
</feature>
<accession>H3KDR1</accession>
<reference evidence="3 4" key="1">
    <citation type="submission" date="2011-11" db="EMBL/GenBank/DDBJ databases">
        <authorList>
            <person name="Weinstock G."/>
            <person name="Sodergren E."/>
            <person name="Clifton S."/>
            <person name="Fulton L."/>
            <person name="Fulton B."/>
            <person name="Courtney L."/>
            <person name="Fronick C."/>
            <person name="Harrison M."/>
            <person name="Strong C."/>
            <person name="Farmer C."/>
            <person name="Delahaunty K."/>
            <person name="Markovic C."/>
            <person name="Hall O."/>
            <person name="Minx P."/>
            <person name="Tomlinson C."/>
            <person name="Mitreva M."/>
            <person name="Hou S."/>
            <person name="Chen J."/>
            <person name="Wollam A."/>
            <person name="Pepin K.H."/>
            <person name="Johnson M."/>
            <person name="Bhonagiri V."/>
            <person name="Zhang X."/>
            <person name="Suruliraj S."/>
            <person name="Warren W."/>
            <person name="Chinwalla A."/>
            <person name="Mardis E.R."/>
            <person name="Wilson R.K."/>
        </authorList>
    </citation>
    <scope>NUCLEOTIDE SEQUENCE [LARGE SCALE GENOMIC DNA]</scope>
    <source>
        <strain evidence="3 4">YIT 11816</strain>
    </source>
</reference>
<keyword evidence="2" id="KW-1133">Transmembrane helix</keyword>
<keyword evidence="2" id="KW-0472">Membrane</keyword>
<proteinExistence type="predicted"/>
<sequence length="354" mass="38621">MTNKNFDNNDPSFRPEAAVGTEETPGTPGASESRENKNLLSPRGRIGRWTFALVWITATILNTFLIELSNIFVEPNEAMILLAVIVAVGLVSVFAAIKRCRDAGIATAWAMLAFLPLFNFLLFFYLVWKPAKDAVRSEQSGRRETPTANRPARGARTDETVVNVWDCDWDRDSEAARRLPAPPASSASASSLDERVRESGRLQGEWEAERANAFMDGIGARLKSLFPGLAGGGDCSGPEAALIGVYLLSYVIVAGFAINWAFDIAWGHVVAVLVAVTGLIWLIPFGGILAGCLVSWYLSEGCGWWVIFSFTYAFPLAVATLVGMLSRGAKGAVKSWPEARAELASLKRRWFGRR</sequence>
<dbReference type="HOGENOM" id="CLU_782859_0_0_4"/>
<dbReference type="EMBL" id="AFBQ01000119">
    <property type="protein sequence ID" value="EHY31756.1"/>
    <property type="molecule type" value="Genomic_DNA"/>
</dbReference>
<dbReference type="Pfam" id="PF05656">
    <property type="entry name" value="DUF805"/>
    <property type="match status" value="1"/>
</dbReference>
<keyword evidence="2" id="KW-0812">Transmembrane</keyword>
<feature type="transmembrane region" description="Helical" evidence="2">
    <location>
        <begin position="240"/>
        <end position="262"/>
    </location>
</feature>
<organism evidence="3 4">
    <name type="scientific">Sutterella parvirubra YIT 11816</name>
    <dbReference type="NCBI Taxonomy" id="762967"/>
    <lineage>
        <taxon>Bacteria</taxon>
        <taxon>Pseudomonadati</taxon>
        <taxon>Pseudomonadota</taxon>
        <taxon>Betaproteobacteria</taxon>
        <taxon>Burkholderiales</taxon>
        <taxon>Sutterellaceae</taxon>
        <taxon>Sutterella</taxon>
    </lineage>
</organism>
<feature type="region of interest" description="Disordered" evidence="1">
    <location>
        <begin position="1"/>
        <end position="37"/>
    </location>
</feature>
<evidence type="ECO:0000256" key="1">
    <source>
        <dbReference type="SAM" id="MobiDB-lite"/>
    </source>
</evidence>
<feature type="transmembrane region" description="Helical" evidence="2">
    <location>
        <begin position="304"/>
        <end position="325"/>
    </location>
</feature>
<dbReference type="AlphaFoldDB" id="H3KDR1"/>
<protein>
    <recommendedName>
        <fullName evidence="5">DUF805 domain-containing protein</fullName>
    </recommendedName>
</protein>
<evidence type="ECO:0000313" key="4">
    <source>
        <dbReference type="Proteomes" id="UP000004956"/>
    </source>
</evidence>
<feature type="transmembrane region" description="Helical" evidence="2">
    <location>
        <begin position="78"/>
        <end position="97"/>
    </location>
</feature>
<comment type="caution">
    <text evidence="3">The sequence shown here is derived from an EMBL/GenBank/DDBJ whole genome shotgun (WGS) entry which is preliminary data.</text>
</comment>
<evidence type="ECO:0008006" key="5">
    <source>
        <dbReference type="Google" id="ProtNLM"/>
    </source>
</evidence>
<dbReference type="InterPro" id="IPR008523">
    <property type="entry name" value="DUF805"/>
</dbReference>
<dbReference type="Proteomes" id="UP000004956">
    <property type="component" value="Unassembled WGS sequence"/>
</dbReference>
<feature type="transmembrane region" description="Helical" evidence="2">
    <location>
        <begin position="46"/>
        <end position="66"/>
    </location>
</feature>
<feature type="compositionally biased region" description="Polar residues" evidence="1">
    <location>
        <begin position="1"/>
        <end position="11"/>
    </location>
</feature>
<evidence type="ECO:0000313" key="3">
    <source>
        <dbReference type="EMBL" id="EHY31756.1"/>
    </source>
</evidence>
<dbReference type="PATRIC" id="fig|762967.3.peg.691"/>
<dbReference type="STRING" id="762967.HMPREF9440_00872"/>
<dbReference type="RefSeq" id="WP_008541585.1">
    <property type="nucleotide sequence ID" value="NZ_JH604928.1"/>
</dbReference>
<keyword evidence="4" id="KW-1185">Reference proteome</keyword>
<feature type="transmembrane region" description="Helical" evidence="2">
    <location>
        <begin position="109"/>
        <end position="128"/>
    </location>
</feature>
<name>H3KDR1_9BURK</name>
<dbReference type="GO" id="GO:0016020">
    <property type="term" value="C:membrane"/>
    <property type="evidence" value="ECO:0007669"/>
    <property type="project" value="InterPro"/>
</dbReference>
<feature type="region of interest" description="Disordered" evidence="1">
    <location>
        <begin position="137"/>
        <end position="156"/>
    </location>
</feature>
<gene>
    <name evidence="3" type="ORF">HMPREF9440_00872</name>
</gene>
<evidence type="ECO:0000256" key="2">
    <source>
        <dbReference type="SAM" id="Phobius"/>
    </source>
</evidence>